<gene>
    <name evidence="1" type="ORF">Q8A67_006744</name>
</gene>
<dbReference type="Proteomes" id="UP001187343">
    <property type="component" value="Unassembled WGS sequence"/>
</dbReference>
<protein>
    <submittedName>
        <fullName evidence="1">Uncharacterized protein</fullName>
    </submittedName>
</protein>
<sequence>MQRGFSLLFQDFSSVPAFRIVDAAADRRLLREVADQLESFKVVAHHFSVGIVSFHAVGEQRVLLFQEEWP</sequence>
<evidence type="ECO:0000313" key="1">
    <source>
        <dbReference type="EMBL" id="KAK2904945.1"/>
    </source>
</evidence>
<name>A0AA88TS20_9TELE</name>
<keyword evidence="2" id="KW-1185">Reference proteome</keyword>
<accession>A0AA88TS20</accession>
<proteinExistence type="predicted"/>
<dbReference type="EMBL" id="JAUYZG010000006">
    <property type="protein sequence ID" value="KAK2904945.1"/>
    <property type="molecule type" value="Genomic_DNA"/>
</dbReference>
<comment type="caution">
    <text evidence="1">The sequence shown here is derived from an EMBL/GenBank/DDBJ whole genome shotgun (WGS) entry which is preliminary data.</text>
</comment>
<organism evidence="1 2">
    <name type="scientific">Cirrhinus molitorella</name>
    <name type="common">mud carp</name>
    <dbReference type="NCBI Taxonomy" id="172907"/>
    <lineage>
        <taxon>Eukaryota</taxon>
        <taxon>Metazoa</taxon>
        <taxon>Chordata</taxon>
        <taxon>Craniata</taxon>
        <taxon>Vertebrata</taxon>
        <taxon>Euteleostomi</taxon>
        <taxon>Actinopterygii</taxon>
        <taxon>Neopterygii</taxon>
        <taxon>Teleostei</taxon>
        <taxon>Ostariophysi</taxon>
        <taxon>Cypriniformes</taxon>
        <taxon>Cyprinidae</taxon>
        <taxon>Labeoninae</taxon>
        <taxon>Labeonini</taxon>
        <taxon>Cirrhinus</taxon>
    </lineage>
</organism>
<evidence type="ECO:0000313" key="2">
    <source>
        <dbReference type="Proteomes" id="UP001187343"/>
    </source>
</evidence>
<reference evidence="1" key="1">
    <citation type="submission" date="2023-08" db="EMBL/GenBank/DDBJ databases">
        <title>Chromosome-level Genome Assembly of mud carp (Cirrhinus molitorella).</title>
        <authorList>
            <person name="Liu H."/>
        </authorList>
    </citation>
    <scope>NUCLEOTIDE SEQUENCE</scope>
    <source>
        <strain evidence="1">Prfri</strain>
        <tissue evidence="1">Muscle</tissue>
    </source>
</reference>
<dbReference type="AlphaFoldDB" id="A0AA88TS20"/>